<evidence type="ECO:0000313" key="2">
    <source>
        <dbReference type="Proteomes" id="UP000604046"/>
    </source>
</evidence>
<reference evidence="1" key="1">
    <citation type="submission" date="2021-02" db="EMBL/GenBank/DDBJ databases">
        <authorList>
            <person name="Dougan E. K."/>
            <person name="Rhodes N."/>
            <person name="Thang M."/>
            <person name="Chan C."/>
        </authorList>
    </citation>
    <scope>NUCLEOTIDE SEQUENCE</scope>
</reference>
<protein>
    <submittedName>
        <fullName evidence="1">Uncharacterized protein</fullName>
    </submittedName>
</protein>
<gene>
    <name evidence="1" type="ORF">SNAT2548_LOCUS33224</name>
</gene>
<keyword evidence="2" id="KW-1185">Reference proteome</keyword>
<dbReference type="AlphaFoldDB" id="A0A812UVN5"/>
<name>A0A812UVN5_9DINO</name>
<accession>A0A812UVN5</accession>
<dbReference type="EMBL" id="CAJNDS010002746">
    <property type="protein sequence ID" value="CAE7582416.1"/>
    <property type="molecule type" value="Genomic_DNA"/>
</dbReference>
<comment type="caution">
    <text evidence="1">The sequence shown here is derived from an EMBL/GenBank/DDBJ whole genome shotgun (WGS) entry which is preliminary data.</text>
</comment>
<organism evidence="1 2">
    <name type="scientific">Symbiodinium natans</name>
    <dbReference type="NCBI Taxonomy" id="878477"/>
    <lineage>
        <taxon>Eukaryota</taxon>
        <taxon>Sar</taxon>
        <taxon>Alveolata</taxon>
        <taxon>Dinophyceae</taxon>
        <taxon>Suessiales</taxon>
        <taxon>Symbiodiniaceae</taxon>
        <taxon>Symbiodinium</taxon>
    </lineage>
</organism>
<sequence length="102" mass="11434">MNEAAGKREAIYPLRAIEVPQRWETIGHSLCFSCRKPVNRAKAMPAASEFALSEPRQFRLPSVFTGQFFCNVSPIIEWRFAAAACDSLVIAFSARRPRKGFG</sequence>
<proteinExistence type="predicted"/>
<dbReference type="Proteomes" id="UP000604046">
    <property type="component" value="Unassembled WGS sequence"/>
</dbReference>
<evidence type="ECO:0000313" key="1">
    <source>
        <dbReference type="EMBL" id="CAE7582416.1"/>
    </source>
</evidence>